<protein>
    <recommendedName>
        <fullName evidence="1">Peptidase M13 C-terminal domain-containing protein</fullName>
    </recommendedName>
</protein>
<evidence type="ECO:0000313" key="2">
    <source>
        <dbReference type="EMBL" id="EEC05269.1"/>
    </source>
</evidence>
<dbReference type="AlphaFoldDB" id="B7PF97"/>
<dbReference type="InterPro" id="IPR000718">
    <property type="entry name" value="Peptidase_M13"/>
</dbReference>
<gene>
    <name evidence="3" type="primary">8050573</name>
    <name evidence="2" type="ORF">IscW_ISCW003514</name>
</gene>
<accession>B7PF97</accession>
<dbReference type="VEuPathDB" id="VectorBase:ISCP_028860"/>
<dbReference type="OrthoDB" id="6490390at2759"/>
<dbReference type="VEuPathDB" id="VectorBase:ISCI003514"/>
<dbReference type="Gene3D" id="3.40.390.10">
    <property type="entry name" value="Collagenase (Catalytic Domain)"/>
    <property type="match status" value="1"/>
</dbReference>
<dbReference type="EMBL" id="ABJB011137475">
    <property type="status" value="NOT_ANNOTATED_CDS"/>
    <property type="molecule type" value="Genomic_DNA"/>
</dbReference>
<dbReference type="KEGG" id="isc:8050573"/>
<dbReference type="InParanoid" id="B7PF97"/>
<dbReference type="STRING" id="6945.B7PF97"/>
<dbReference type="HOGENOM" id="CLU_006187_1_2_1"/>
<evidence type="ECO:0000259" key="1">
    <source>
        <dbReference type="Pfam" id="PF01431"/>
    </source>
</evidence>
<dbReference type="SUPFAM" id="SSF55486">
    <property type="entry name" value="Metalloproteases ('zincins'), catalytic domain"/>
    <property type="match status" value="1"/>
</dbReference>
<dbReference type="Pfam" id="PF01431">
    <property type="entry name" value="Peptidase_M13"/>
    <property type="match status" value="1"/>
</dbReference>
<dbReference type="GO" id="GO:0004222">
    <property type="term" value="F:metalloendopeptidase activity"/>
    <property type="evidence" value="ECO:0007669"/>
    <property type="project" value="InterPro"/>
</dbReference>
<reference evidence="3" key="2">
    <citation type="submission" date="2020-05" db="UniProtKB">
        <authorList>
            <consortium name="EnsemblMetazoa"/>
        </authorList>
    </citation>
    <scope>IDENTIFICATION</scope>
    <source>
        <strain evidence="3">wikel</strain>
    </source>
</reference>
<dbReference type="Proteomes" id="UP000001555">
    <property type="component" value="Unassembled WGS sequence"/>
</dbReference>
<evidence type="ECO:0000313" key="4">
    <source>
        <dbReference type="Proteomes" id="UP000001555"/>
    </source>
</evidence>
<evidence type="ECO:0000313" key="3">
    <source>
        <dbReference type="EnsemblMetazoa" id="ISCW003514-PA"/>
    </source>
</evidence>
<sequence>VTFIPVLNKIQIPAFLLRPPLFELGGLSSFNYGGLGHMVAHEMMHAFNLTGSQKDSSVNGRYWWTPLAGRNYTDKVRCFREEYDQLVQGRGGQTRELTDSEIMGDFIGLWLAFQTFRDLGDKKRFADLPFNSRQLFFIASCVKLCVKRAAPTSRMLSSMRARCNVPLMNFPEFAEAFNCSRGTIMNPSRRCELW</sequence>
<feature type="non-terminal residue" evidence="2">
    <location>
        <position position="1"/>
    </location>
</feature>
<proteinExistence type="predicted"/>
<reference evidence="2 4" key="1">
    <citation type="submission" date="2008-03" db="EMBL/GenBank/DDBJ databases">
        <title>Annotation of Ixodes scapularis.</title>
        <authorList>
            <consortium name="Ixodes scapularis Genome Project Consortium"/>
            <person name="Caler E."/>
            <person name="Hannick L.I."/>
            <person name="Bidwell S."/>
            <person name="Joardar V."/>
            <person name="Thiagarajan M."/>
            <person name="Amedeo P."/>
            <person name="Galinsky K.J."/>
            <person name="Schobel S."/>
            <person name="Inman J."/>
            <person name="Hostetler J."/>
            <person name="Miller J."/>
            <person name="Hammond M."/>
            <person name="Megy K."/>
            <person name="Lawson D."/>
            <person name="Kodira C."/>
            <person name="Sutton G."/>
            <person name="Meyer J."/>
            <person name="Hill C.A."/>
            <person name="Birren B."/>
            <person name="Nene V."/>
            <person name="Collins F."/>
            <person name="Alarcon-Chaidez F."/>
            <person name="Wikel S."/>
            <person name="Strausberg R."/>
        </authorList>
    </citation>
    <scope>NUCLEOTIDE SEQUENCE [LARGE SCALE GENOMIC DNA]</scope>
    <source>
        <strain evidence="4">Wikel</strain>
        <strain evidence="2">Wikel colony</strain>
    </source>
</reference>
<dbReference type="PANTHER" id="PTHR11733">
    <property type="entry name" value="ZINC METALLOPROTEASE FAMILY M13 NEPRILYSIN-RELATED"/>
    <property type="match status" value="1"/>
</dbReference>
<dbReference type="PRINTS" id="PR00786">
    <property type="entry name" value="NEPRILYSIN"/>
</dbReference>
<feature type="non-terminal residue" evidence="2">
    <location>
        <position position="194"/>
    </location>
</feature>
<dbReference type="InterPro" id="IPR024079">
    <property type="entry name" value="MetalloPept_cat_dom_sf"/>
</dbReference>
<dbReference type="EMBL" id="DS700645">
    <property type="protein sequence ID" value="EEC05269.1"/>
    <property type="molecule type" value="Genomic_DNA"/>
</dbReference>
<dbReference type="PaxDb" id="6945-B7PF97"/>
<dbReference type="PANTHER" id="PTHR11733:SF241">
    <property type="entry name" value="GH26575P-RELATED"/>
    <property type="match status" value="1"/>
</dbReference>
<dbReference type="InterPro" id="IPR018497">
    <property type="entry name" value="Peptidase_M13_C"/>
</dbReference>
<feature type="domain" description="Peptidase M13 C-terminal" evidence="1">
    <location>
        <begin position="4"/>
        <end position="193"/>
    </location>
</feature>
<dbReference type="PROSITE" id="PS51885">
    <property type="entry name" value="NEPRILYSIN"/>
    <property type="match status" value="1"/>
</dbReference>
<keyword evidence="4" id="KW-1185">Reference proteome</keyword>
<dbReference type="VEuPathDB" id="VectorBase:ISCW003514"/>
<organism>
    <name type="scientific">Ixodes scapularis</name>
    <name type="common">Black-legged tick</name>
    <name type="synonym">Deer tick</name>
    <dbReference type="NCBI Taxonomy" id="6945"/>
    <lineage>
        <taxon>Eukaryota</taxon>
        <taxon>Metazoa</taxon>
        <taxon>Ecdysozoa</taxon>
        <taxon>Arthropoda</taxon>
        <taxon>Chelicerata</taxon>
        <taxon>Arachnida</taxon>
        <taxon>Acari</taxon>
        <taxon>Parasitiformes</taxon>
        <taxon>Ixodida</taxon>
        <taxon>Ixodoidea</taxon>
        <taxon>Ixodidae</taxon>
        <taxon>Ixodinae</taxon>
        <taxon>Ixodes</taxon>
    </lineage>
</organism>
<dbReference type="EnsemblMetazoa" id="ISCW003514-RA">
    <property type="protein sequence ID" value="ISCW003514-PA"/>
    <property type="gene ID" value="ISCW003514"/>
</dbReference>
<name>B7PF97_IXOSC</name>
<dbReference type="GO" id="GO:0006508">
    <property type="term" value="P:proteolysis"/>
    <property type="evidence" value="ECO:0007669"/>
    <property type="project" value="InterPro"/>
</dbReference>